<dbReference type="EMBL" id="PGOL01000193">
    <property type="protein sequence ID" value="PKI74804.1"/>
    <property type="molecule type" value="Genomic_DNA"/>
</dbReference>
<evidence type="ECO:0000313" key="2">
    <source>
        <dbReference type="Proteomes" id="UP000233551"/>
    </source>
</evidence>
<accession>A0A2I0L270</accession>
<sequence length="169" mass="18563">MSSISQYRLIWGRVLGRARACSSFKLGELYLASGYEERVREGQKSQVTRLDVLTGARVHEHRRSSVRACCVLQQTRGRAFGLRGTCVRAGAGVRLECAGGCLERAGGCLERAGERLEHLERHLGRTAVRLERVSGHLEHASERTGGCLGHLNAGVRAERLSALADVWNI</sequence>
<name>A0A2I0L270_PUNGR</name>
<keyword evidence="2" id="KW-1185">Reference proteome</keyword>
<protein>
    <submittedName>
        <fullName evidence="1">Uncharacterized protein</fullName>
    </submittedName>
</protein>
<dbReference type="AlphaFoldDB" id="A0A2I0L270"/>
<dbReference type="Proteomes" id="UP000233551">
    <property type="component" value="Unassembled WGS sequence"/>
</dbReference>
<evidence type="ECO:0000313" key="1">
    <source>
        <dbReference type="EMBL" id="PKI74804.1"/>
    </source>
</evidence>
<gene>
    <name evidence="1" type="ORF">CRG98_004822</name>
</gene>
<reference evidence="1 2" key="1">
    <citation type="submission" date="2017-11" db="EMBL/GenBank/DDBJ databases">
        <title>De-novo sequencing of pomegranate (Punica granatum L.) genome.</title>
        <authorList>
            <person name="Akparov Z."/>
            <person name="Amiraslanov A."/>
            <person name="Hajiyeva S."/>
            <person name="Abbasov M."/>
            <person name="Kaur K."/>
            <person name="Hamwieh A."/>
            <person name="Solovyev V."/>
            <person name="Salamov A."/>
            <person name="Braich B."/>
            <person name="Kosarev P."/>
            <person name="Mahmoud A."/>
            <person name="Hajiyev E."/>
            <person name="Babayeva S."/>
            <person name="Izzatullayeva V."/>
            <person name="Mammadov A."/>
            <person name="Mammadov A."/>
            <person name="Sharifova S."/>
            <person name="Ojaghi J."/>
            <person name="Eynullazada K."/>
            <person name="Bayramov B."/>
            <person name="Abdulazimova A."/>
            <person name="Shahmuradov I."/>
        </authorList>
    </citation>
    <scope>NUCLEOTIDE SEQUENCE [LARGE SCALE GENOMIC DNA]</scope>
    <source>
        <strain evidence="2">cv. AG2017</strain>
        <tissue evidence="1">Leaf</tissue>
    </source>
</reference>
<comment type="caution">
    <text evidence="1">The sequence shown here is derived from an EMBL/GenBank/DDBJ whole genome shotgun (WGS) entry which is preliminary data.</text>
</comment>
<organism evidence="1 2">
    <name type="scientific">Punica granatum</name>
    <name type="common">Pomegranate</name>
    <dbReference type="NCBI Taxonomy" id="22663"/>
    <lineage>
        <taxon>Eukaryota</taxon>
        <taxon>Viridiplantae</taxon>
        <taxon>Streptophyta</taxon>
        <taxon>Embryophyta</taxon>
        <taxon>Tracheophyta</taxon>
        <taxon>Spermatophyta</taxon>
        <taxon>Magnoliopsida</taxon>
        <taxon>eudicotyledons</taxon>
        <taxon>Gunneridae</taxon>
        <taxon>Pentapetalae</taxon>
        <taxon>rosids</taxon>
        <taxon>malvids</taxon>
        <taxon>Myrtales</taxon>
        <taxon>Lythraceae</taxon>
        <taxon>Punica</taxon>
    </lineage>
</organism>
<proteinExistence type="predicted"/>